<evidence type="ECO:0000313" key="1">
    <source>
        <dbReference type="EMBL" id="SEP54894.1"/>
    </source>
</evidence>
<gene>
    <name evidence="1" type="ORF">SAMN05444005_10183</name>
</gene>
<sequence>MKKFLLRISLFVLVLFIVDKGFYYFLYKAPELEYDQRLEKVINGKINKDIIVLGSSRGAGNIIASQIEKETNLSSYNLSYIGSNVLFQEFILKSVLKFNKKPKKVILSIDNTYEFVFEKTLNFKFDKLYPLSKYNYINNELIDRKERSIISKVFCLGRLSKNSFILKKEEIPTKNPILPCGSMPFVEKSKDTKIEFLKDIKKYDSKKELPEKLKAFKNIQTICKENNIQLIFALPPNFNEFNTDFEKRFRKLMLPENKIIIYNRKNPIYKNQEYYFDALHLFKNGATVFTSEISAFINQNR</sequence>
<accession>A0A1H8YRP5</accession>
<protein>
    <recommendedName>
        <fullName evidence="3">DUF1574 domain-containing protein</fullName>
    </recommendedName>
</protein>
<dbReference type="EMBL" id="FOEI01000001">
    <property type="protein sequence ID" value="SEP54894.1"/>
    <property type="molecule type" value="Genomic_DNA"/>
</dbReference>
<proteinExistence type="predicted"/>
<keyword evidence="2" id="KW-1185">Reference proteome</keyword>
<reference evidence="1 2" key="1">
    <citation type="submission" date="2016-10" db="EMBL/GenBank/DDBJ databases">
        <authorList>
            <person name="de Groot N.N."/>
        </authorList>
    </citation>
    <scope>NUCLEOTIDE SEQUENCE [LARGE SCALE GENOMIC DNA]</scope>
    <source>
        <strain evidence="1 2">DSM 27078</strain>
    </source>
</reference>
<dbReference type="RefSeq" id="WP_143065573.1">
    <property type="nucleotide sequence ID" value="NZ_FOEI01000001.1"/>
</dbReference>
<dbReference type="Proteomes" id="UP000198648">
    <property type="component" value="Unassembled WGS sequence"/>
</dbReference>
<dbReference type="AlphaFoldDB" id="A0A1H8YRP5"/>
<evidence type="ECO:0000313" key="2">
    <source>
        <dbReference type="Proteomes" id="UP000198648"/>
    </source>
</evidence>
<dbReference type="OrthoDB" id="869432at2"/>
<organism evidence="1 2">
    <name type="scientific">Flavobacterium urocaniciphilum</name>
    <dbReference type="NCBI Taxonomy" id="1299341"/>
    <lineage>
        <taxon>Bacteria</taxon>
        <taxon>Pseudomonadati</taxon>
        <taxon>Bacteroidota</taxon>
        <taxon>Flavobacteriia</taxon>
        <taxon>Flavobacteriales</taxon>
        <taxon>Flavobacteriaceae</taxon>
        <taxon>Flavobacterium</taxon>
    </lineage>
</organism>
<dbReference type="STRING" id="1299341.SAMN05444005_10183"/>
<name>A0A1H8YRP5_9FLAO</name>
<evidence type="ECO:0008006" key="3">
    <source>
        <dbReference type="Google" id="ProtNLM"/>
    </source>
</evidence>